<dbReference type="Gene3D" id="2.40.30.10">
    <property type="entry name" value="Translation factors"/>
    <property type="match status" value="1"/>
</dbReference>
<accession>A0A221KJK3</accession>
<feature type="domain" description="FAD-binding FR-type" evidence="14">
    <location>
        <begin position="243"/>
        <end position="343"/>
    </location>
</feature>
<dbReference type="PANTHER" id="PTHR47354:SF8">
    <property type="entry name" value="1,2-PHENYLACETYL-COA EPOXIDASE, SUBUNIT E"/>
    <property type="match status" value="1"/>
</dbReference>
<evidence type="ECO:0000256" key="4">
    <source>
        <dbReference type="ARBA" id="ARBA00022692"/>
    </source>
</evidence>
<comment type="cofactor">
    <cofactor evidence="1">
        <name>FAD</name>
        <dbReference type="ChEBI" id="CHEBI:57692"/>
    </cofactor>
</comment>
<gene>
    <name evidence="15" type="ORF">VITFI_CDS3409</name>
</gene>
<geneLocation type="plasmid" evidence="16">
    <name>pvf1</name>
</geneLocation>
<keyword evidence="5" id="KW-0001">2Fe-2S</keyword>
<evidence type="ECO:0000259" key="14">
    <source>
        <dbReference type="PROSITE" id="PS51384"/>
    </source>
</evidence>
<dbReference type="GO" id="GO:0046872">
    <property type="term" value="F:metal ion binding"/>
    <property type="evidence" value="ECO:0007669"/>
    <property type="project" value="UniProtKB-KW"/>
</dbReference>
<evidence type="ECO:0000256" key="1">
    <source>
        <dbReference type="ARBA" id="ARBA00001974"/>
    </source>
</evidence>
<dbReference type="InterPro" id="IPR013130">
    <property type="entry name" value="Fe3_Rdtase_TM_dom"/>
</dbReference>
<evidence type="ECO:0000256" key="7">
    <source>
        <dbReference type="ARBA" id="ARBA00022827"/>
    </source>
</evidence>
<dbReference type="PANTHER" id="PTHR47354">
    <property type="entry name" value="NADH OXIDOREDUCTASE HCR"/>
    <property type="match status" value="1"/>
</dbReference>
<name>A0A221KJK3_VITFI</name>
<feature type="transmembrane region" description="Helical" evidence="13">
    <location>
        <begin position="190"/>
        <end position="210"/>
    </location>
</feature>
<dbReference type="CDD" id="cd06198">
    <property type="entry name" value="FNR_like_3"/>
    <property type="match status" value="1"/>
</dbReference>
<dbReference type="GO" id="GO:0051537">
    <property type="term" value="F:2 iron, 2 sulfur cluster binding"/>
    <property type="evidence" value="ECO:0007669"/>
    <property type="project" value="UniProtKB-KW"/>
</dbReference>
<evidence type="ECO:0000256" key="2">
    <source>
        <dbReference type="ARBA" id="ARBA00004141"/>
    </source>
</evidence>
<dbReference type="AlphaFoldDB" id="A0A221KJK3"/>
<evidence type="ECO:0000256" key="8">
    <source>
        <dbReference type="ARBA" id="ARBA00022989"/>
    </source>
</evidence>
<evidence type="ECO:0000256" key="11">
    <source>
        <dbReference type="ARBA" id="ARBA00023014"/>
    </source>
</evidence>
<comment type="subcellular location">
    <subcellularLocation>
        <location evidence="2">Membrane</location>
        <topology evidence="2">Multi-pass membrane protein</topology>
    </subcellularLocation>
</comment>
<evidence type="ECO:0000256" key="3">
    <source>
        <dbReference type="ARBA" id="ARBA00022630"/>
    </source>
</evidence>
<evidence type="ECO:0000256" key="6">
    <source>
        <dbReference type="ARBA" id="ARBA00022723"/>
    </source>
</evidence>
<dbReference type="InterPro" id="IPR050415">
    <property type="entry name" value="MRET"/>
</dbReference>
<evidence type="ECO:0000256" key="9">
    <source>
        <dbReference type="ARBA" id="ARBA00023002"/>
    </source>
</evidence>
<evidence type="ECO:0000256" key="5">
    <source>
        <dbReference type="ARBA" id="ARBA00022714"/>
    </source>
</evidence>
<protein>
    <submittedName>
        <fullName evidence="15">Ferric reductase</fullName>
    </submittedName>
</protein>
<dbReference type="Pfam" id="PF01794">
    <property type="entry name" value="Ferric_reduct"/>
    <property type="match status" value="1"/>
</dbReference>
<keyword evidence="16" id="KW-1185">Reference proteome</keyword>
<dbReference type="PROSITE" id="PS51384">
    <property type="entry name" value="FAD_FR"/>
    <property type="match status" value="1"/>
</dbReference>
<dbReference type="SUPFAM" id="SSF63380">
    <property type="entry name" value="Riboflavin synthase domain-like"/>
    <property type="match status" value="1"/>
</dbReference>
<keyword evidence="4 13" id="KW-0812">Transmembrane</keyword>
<organism evidence="15 16">
    <name type="scientific">Vitreoscilla filiformis</name>
    <dbReference type="NCBI Taxonomy" id="63"/>
    <lineage>
        <taxon>Bacteria</taxon>
        <taxon>Pseudomonadati</taxon>
        <taxon>Pseudomonadota</taxon>
        <taxon>Betaproteobacteria</taxon>
        <taxon>Neisseriales</taxon>
        <taxon>Neisseriaceae</taxon>
        <taxon>Vitreoscilla</taxon>
    </lineage>
</organism>
<evidence type="ECO:0000313" key="16">
    <source>
        <dbReference type="Proteomes" id="UP000199729"/>
    </source>
</evidence>
<dbReference type="Gene3D" id="3.40.50.80">
    <property type="entry name" value="Nucleotide-binding domain of ferredoxin-NADP reductase (FNR) module"/>
    <property type="match status" value="1"/>
</dbReference>
<dbReference type="Proteomes" id="UP000199729">
    <property type="component" value="Plasmid pVF1"/>
</dbReference>
<feature type="transmembrane region" description="Helical" evidence="13">
    <location>
        <begin position="61"/>
        <end position="81"/>
    </location>
</feature>
<feature type="transmembrane region" description="Helical" evidence="13">
    <location>
        <begin position="102"/>
        <end position="118"/>
    </location>
</feature>
<feature type="transmembrane region" description="Helical" evidence="13">
    <location>
        <begin position="161"/>
        <end position="178"/>
    </location>
</feature>
<dbReference type="InterPro" id="IPR017938">
    <property type="entry name" value="Riboflavin_synthase-like_b-brl"/>
</dbReference>
<feature type="transmembrane region" description="Helical" evidence="13">
    <location>
        <begin position="216"/>
        <end position="237"/>
    </location>
</feature>
<evidence type="ECO:0000256" key="13">
    <source>
        <dbReference type="SAM" id="Phobius"/>
    </source>
</evidence>
<keyword evidence="10" id="KW-0408">Iron</keyword>
<dbReference type="InterPro" id="IPR039261">
    <property type="entry name" value="FNR_nucleotide-bd"/>
</dbReference>
<keyword evidence="7" id="KW-0274">FAD</keyword>
<keyword evidence="11" id="KW-0411">Iron-sulfur</keyword>
<reference evidence="15 16" key="1">
    <citation type="submission" date="2017-07" db="EMBL/GenBank/DDBJ databases">
        <title>Complete Genome Sequence of the cosmetic ferment Vitreoscilla filiformis (ATCC15551).</title>
        <authorList>
            <person name="Contreras S."/>
            <person name="Sagory-Zalkind P."/>
            <person name="Blanquart H."/>
            <person name="Iltis A."/>
            <person name="Morand S.C."/>
        </authorList>
    </citation>
    <scope>NUCLEOTIDE SEQUENCE [LARGE SCALE GENOMIC DNA]</scope>
    <source>
        <strain evidence="15 16">ATCC 15551</strain>
        <plasmid evidence="16">Plasmid pvf1</plasmid>
    </source>
</reference>
<keyword evidence="8 13" id="KW-1133">Transmembrane helix</keyword>
<dbReference type="KEGG" id="vff:VITFI_CDS3409"/>
<dbReference type="GO" id="GO:0050660">
    <property type="term" value="F:flavin adenine dinucleotide binding"/>
    <property type="evidence" value="ECO:0007669"/>
    <property type="project" value="TreeGrafter"/>
</dbReference>
<evidence type="ECO:0000256" key="10">
    <source>
        <dbReference type="ARBA" id="ARBA00023004"/>
    </source>
</evidence>
<dbReference type="SUPFAM" id="SSF52343">
    <property type="entry name" value="Ferredoxin reductase-like, C-terminal NADP-linked domain"/>
    <property type="match status" value="1"/>
</dbReference>
<dbReference type="InterPro" id="IPR017927">
    <property type="entry name" value="FAD-bd_FR_type"/>
</dbReference>
<keyword evidence="15" id="KW-0614">Plasmid</keyword>
<evidence type="ECO:0000313" key="15">
    <source>
        <dbReference type="EMBL" id="ASM79186.1"/>
    </source>
</evidence>
<keyword evidence="9" id="KW-0560">Oxidoreductase</keyword>
<keyword evidence="12 13" id="KW-0472">Membrane</keyword>
<keyword evidence="6" id="KW-0479">Metal-binding</keyword>
<sequence>MGRMLTVMAPRWRAFSQPIMPTSIIQRALWAVLLGLTALWLGAEPTPWPQPFHYFAFRASFMQYSGALAIGAMSVAMVLAVRPTWLEPHLRGLDKMYRLHKWLGITALVTSVAHWWLGQGTKWMVGWGWLVRPPRGPRPSPADQGMLEAWFGSQRHLAETVGEWAFYAAAVLMVLALVKRFPYHWFAKTHTVLAALYLALVFHSVVLVKFPYWGSALGVVLAVLMAGGSVAAVLVLGGRVGARRQVSAEVVSTTAYPGVNALHTTLRVGEGWPGHRAGQFAFVTLDPKEGAHPYTLASAWDAQTRRLSLVTKALGDHTRRLPELVKPGLPATIEGPYGCFDFTDAQPHQIWIGAGIGITPFIARMQQLAAQGLQGVSVDLFHPTAQRDDRALAQLHADARAAGIRLHVLVDAQDGRLDGAHIRHLVPQWLQASVWFCGPVGLGQALLADFRAHGLMPQRFHQELFQMR</sequence>
<dbReference type="GO" id="GO:0016491">
    <property type="term" value="F:oxidoreductase activity"/>
    <property type="evidence" value="ECO:0007669"/>
    <property type="project" value="UniProtKB-KW"/>
</dbReference>
<dbReference type="GO" id="GO:0016020">
    <property type="term" value="C:membrane"/>
    <property type="evidence" value="ECO:0007669"/>
    <property type="project" value="UniProtKB-SubCell"/>
</dbReference>
<evidence type="ECO:0000256" key="12">
    <source>
        <dbReference type="ARBA" id="ARBA00023136"/>
    </source>
</evidence>
<dbReference type="EMBL" id="CP022424">
    <property type="protein sequence ID" value="ASM79186.1"/>
    <property type="molecule type" value="Genomic_DNA"/>
</dbReference>
<keyword evidence="3" id="KW-0285">Flavoprotein</keyword>
<proteinExistence type="predicted"/>